<proteinExistence type="predicted"/>
<evidence type="ECO:0000259" key="6">
    <source>
        <dbReference type="PROSITE" id="PS51123"/>
    </source>
</evidence>
<keyword evidence="3" id="KW-0998">Cell outer membrane</keyword>
<dbReference type="InterPro" id="IPR006665">
    <property type="entry name" value="OmpA-like"/>
</dbReference>
<evidence type="ECO:0000256" key="1">
    <source>
        <dbReference type="ARBA" id="ARBA00004442"/>
    </source>
</evidence>
<dbReference type="PROSITE" id="PS51123">
    <property type="entry name" value="OMPA_2"/>
    <property type="match status" value="1"/>
</dbReference>
<dbReference type="AlphaFoldDB" id="I3CE28"/>
<gene>
    <name evidence="7" type="ORF">BegalDRAFT_0966</name>
</gene>
<dbReference type="InterPro" id="IPR006690">
    <property type="entry name" value="OMPA-like_CS"/>
</dbReference>
<feature type="domain" description="OmpA-like" evidence="6">
    <location>
        <begin position="67"/>
        <end position="184"/>
    </location>
</feature>
<accession>I3CE28</accession>
<dbReference type="GO" id="GO:0009279">
    <property type="term" value="C:cell outer membrane"/>
    <property type="evidence" value="ECO:0007669"/>
    <property type="project" value="UniProtKB-SubCell"/>
</dbReference>
<evidence type="ECO:0000313" key="7">
    <source>
        <dbReference type="EMBL" id="EIJ41871.1"/>
    </source>
</evidence>
<dbReference type="eggNOG" id="COG2885">
    <property type="taxonomic scope" value="Bacteria"/>
</dbReference>
<feature type="chain" id="PRO_5003669464" evidence="5">
    <location>
        <begin position="26"/>
        <end position="188"/>
    </location>
</feature>
<protein>
    <submittedName>
        <fullName evidence="7">Outer membrane protein/peptidoglycan-associated (Lipo)protein</fullName>
    </submittedName>
</protein>
<organism evidence="7 8">
    <name type="scientific">Beggiatoa alba B18LD</name>
    <dbReference type="NCBI Taxonomy" id="395493"/>
    <lineage>
        <taxon>Bacteria</taxon>
        <taxon>Pseudomonadati</taxon>
        <taxon>Pseudomonadota</taxon>
        <taxon>Gammaproteobacteria</taxon>
        <taxon>Thiotrichales</taxon>
        <taxon>Thiotrichaceae</taxon>
        <taxon>Beggiatoa</taxon>
    </lineage>
</organism>
<keyword evidence="8" id="KW-1185">Reference proteome</keyword>
<dbReference type="Gene3D" id="3.30.1330.60">
    <property type="entry name" value="OmpA-like domain"/>
    <property type="match status" value="1"/>
</dbReference>
<keyword evidence="5" id="KW-0732">Signal</keyword>
<dbReference type="PROSITE" id="PS01068">
    <property type="entry name" value="OMPA_1"/>
    <property type="match status" value="1"/>
</dbReference>
<dbReference type="EMBL" id="JH600070">
    <property type="protein sequence ID" value="EIJ41871.1"/>
    <property type="molecule type" value="Genomic_DNA"/>
</dbReference>
<evidence type="ECO:0000256" key="4">
    <source>
        <dbReference type="PROSITE-ProRule" id="PRU00473"/>
    </source>
</evidence>
<dbReference type="PRINTS" id="PR01021">
    <property type="entry name" value="OMPADOMAIN"/>
</dbReference>
<dbReference type="PANTHER" id="PTHR30329:SF21">
    <property type="entry name" value="LIPOPROTEIN YIAD-RELATED"/>
    <property type="match status" value="1"/>
</dbReference>
<sequence length="188" mass="20267">MLIVLDFFKKGLVLCLLSSVLVACSSVPEQVDGSDDNNLAATALDAERARTDALNKAILDSVRSQQVSKGLLITLNDSLFETGKAELLTASSASIDKIASFLHQNPTRNILIEGYTDSTGSHDYNLGLSQRRADAVKYAFISRGVASKRIIAKGYGEKSPIADNQTLGGRQKNRRIEITVLNEGLAAR</sequence>
<dbReference type="STRING" id="395493.BegalDRAFT_0966"/>
<dbReference type="InterPro" id="IPR006664">
    <property type="entry name" value="OMP_bac"/>
</dbReference>
<dbReference type="Proteomes" id="UP000005744">
    <property type="component" value="Unassembled WGS sequence"/>
</dbReference>
<dbReference type="CDD" id="cd07185">
    <property type="entry name" value="OmpA_C-like"/>
    <property type="match status" value="1"/>
</dbReference>
<dbReference type="PANTHER" id="PTHR30329">
    <property type="entry name" value="STATOR ELEMENT OF FLAGELLAR MOTOR COMPLEX"/>
    <property type="match status" value="1"/>
</dbReference>
<evidence type="ECO:0000256" key="2">
    <source>
        <dbReference type="ARBA" id="ARBA00023136"/>
    </source>
</evidence>
<evidence type="ECO:0000256" key="5">
    <source>
        <dbReference type="SAM" id="SignalP"/>
    </source>
</evidence>
<reference evidence="7 8" key="1">
    <citation type="submission" date="2011-11" db="EMBL/GenBank/DDBJ databases">
        <title>Improved High-Quality Draft sequence of Beggiatoa alba B18lD.</title>
        <authorList>
            <consortium name="US DOE Joint Genome Institute"/>
            <person name="Lucas S."/>
            <person name="Han J."/>
            <person name="Lapidus A."/>
            <person name="Cheng J.-F."/>
            <person name="Goodwin L."/>
            <person name="Pitluck S."/>
            <person name="Peters L."/>
            <person name="Mikhailova N."/>
            <person name="Held B."/>
            <person name="Detter J.C."/>
            <person name="Han C."/>
            <person name="Tapia R."/>
            <person name="Land M."/>
            <person name="Hauser L."/>
            <person name="Kyrpides N."/>
            <person name="Ivanova N."/>
            <person name="Pagani I."/>
            <person name="Samuel K."/>
            <person name="Teske A."/>
            <person name="Mueller J."/>
            <person name="Woyke T."/>
        </authorList>
    </citation>
    <scope>NUCLEOTIDE SEQUENCE [LARGE SCALE GENOMIC DNA]</scope>
    <source>
        <strain evidence="7 8">B18LD</strain>
    </source>
</reference>
<dbReference type="InterPro" id="IPR036737">
    <property type="entry name" value="OmpA-like_sf"/>
</dbReference>
<dbReference type="SUPFAM" id="SSF103088">
    <property type="entry name" value="OmpA-like"/>
    <property type="match status" value="1"/>
</dbReference>
<keyword evidence="2 4" id="KW-0472">Membrane</keyword>
<evidence type="ECO:0000313" key="8">
    <source>
        <dbReference type="Proteomes" id="UP000005744"/>
    </source>
</evidence>
<name>I3CE28_9GAMM</name>
<dbReference type="HOGENOM" id="CLU_016890_9_1_6"/>
<comment type="subcellular location">
    <subcellularLocation>
        <location evidence="1">Cell outer membrane</location>
    </subcellularLocation>
</comment>
<dbReference type="PRINTS" id="PR01023">
    <property type="entry name" value="NAFLGMOTY"/>
</dbReference>
<dbReference type="Pfam" id="PF00691">
    <property type="entry name" value="OmpA"/>
    <property type="match status" value="1"/>
</dbReference>
<evidence type="ECO:0000256" key="3">
    <source>
        <dbReference type="ARBA" id="ARBA00023237"/>
    </source>
</evidence>
<dbReference type="InterPro" id="IPR050330">
    <property type="entry name" value="Bact_OuterMem_StrucFunc"/>
</dbReference>
<feature type="signal peptide" evidence="5">
    <location>
        <begin position="1"/>
        <end position="25"/>
    </location>
</feature>